<evidence type="ECO:0000313" key="10">
    <source>
        <dbReference type="Proteomes" id="UP000527616"/>
    </source>
</evidence>
<feature type="transmembrane region" description="Helical" evidence="7">
    <location>
        <begin position="281"/>
        <end position="300"/>
    </location>
</feature>
<dbReference type="InterPro" id="IPR050809">
    <property type="entry name" value="UgpAE/MalFG_permease"/>
</dbReference>
<evidence type="ECO:0000259" key="8">
    <source>
        <dbReference type="PROSITE" id="PS50928"/>
    </source>
</evidence>
<evidence type="ECO:0000256" key="3">
    <source>
        <dbReference type="ARBA" id="ARBA00022475"/>
    </source>
</evidence>
<dbReference type="CDD" id="cd06261">
    <property type="entry name" value="TM_PBP2"/>
    <property type="match status" value="1"/>
</dbReference>
<dbReference type="Proteomes" id="UP000527616">
    <property type="component" value="Unassembled WGS sequence"/>
</dbReference>
<evidence type="ECO:0000256" key="7">
    <source>
        <dbReference type="RuleBase" id="RU363032"/>
    </source>
</evidence>
<gene>
    <name evidence="9" type="ORF">GGQ54_002021</name>
</gene>
<feature type="transmembrane region" description="Helical" evidence="7">
    <location>
        <begin position="124"/>
        <end position="144"/>
    </location>
</feature>
<evidence type="ECO:0000256" key="6">
    <source>
        <dbReference type="ARBA" id="ARBA00023136"/>
    </source>
</evidence>
<dbReference type="PANTHER" id="PTHR43227">
    <property type="entry name" value="BLL4140 PROTEIN"/>
    <property type="match status" value="1"/>
</dbReference>
<dbReference type="InterPro" id="IPR000515">
    <property type="entry name" value="MetI-like"/>
</dbReference>
<accession>A0A7Z0D9Y0</accession>
<comment type="caution">
    <text evidence="9">The sequence shown here is derived from an EMBL/GenBank/DDBJ whole genome shotgun (WGS) entry which is preliminary data.</text>
</comment>
<reference evidence="9 10" key="1">
    <citation type="submission" date="2020-07" db="EMBL/GenBank/DDBJ databases">
        <title>Sequencing the genomes of 1000 actinobacteria strains.</title>
        <authorList>
            <person name="Klenk H.-P."/>
        </authorList>
    </citation>
    <scope>NUCLEOTIDE SEQUENCE [LARGE SCALE GENOMIC DNA]</scope>
    <source>
        <strain evidence="9 10">DSM 103164</strain>
    </source>
</reference>
<evidence type="ECO:0000256" key="2">
    <source>
        <dbReference type="ARBA" id="ARBA00022448"/>
    </source>
</evidence>
<keyword evidence="9" id="KW-0762">Sugar transport</keyword>
<dbReference type="AlphaFoldDB" id="A0A7Z0D9Y0"/>
<keyword evidence="2 7" id="KW-0813">Transport</keyword>
<evidence type="ECO:0000256" key="4">
    <source>
        <dbReference type="ARBA" id="ARBA00022692"/>
    </source>
</evidence>
<evidence type="ECO:0000313" key="9">
    <source>
        <dbReference type="EMBL" id="NYI71461.1"/>
    </source>
</evidence>
<keyword evidence="6 7" id="KW-0472">Membrane</keyword>
<feature type="transmembrane region" description="Helical" evidence="7">
    <location>
        <begin position="91"/>
        <end position="112"/>
    </location>
</feature>
<evidence type="ECO:0000256" key="1">
    <source>
        <dbReference type="ARBA" id="ARBA00004651"/>
    </source>
</evidence>
<name>A0A7Z0D9Y0_9ACTN</name>
<dbReference type="SUPFAM" id="SSF161098">
    <property type="entry name" value="MetI-like"/>
    <property type="match status" value="1"/>
</dbReference>
<dbReference type="Gene3D" id="1.10.3720.10">
    <property type="entry name" value="MetI-like"/>
    <property type="match status" value="1"/>
</dbReference>
<feature type="transmembrane region" description="Helical" evidence="7">
    <location>
        <begin position="220"/>
        <end position="239"/>
    </location>
</feature>
<dbReference type="EMBL" id="JACBZS010000001">
    <property type="protein sequence ID" value="NYI71461.1"/>
    <property type="molecule type" value="Genomic_DNA"/>
</dbReference>
<protein>
    <submittedName>
        <fullName evidence="9">Multiple sugar transport system permease protein</fullName>
    </submittedName>
</protein>
<keyword evidence="3" id="KW-1003">Cell membrane</keyword>
<sequence length="310" mass="33696">MASVAAAQPGVPSRKAMARQERRDGLTMVAPIVLIITAIIIVPIAWTVVLSFQEARYADVARNGIFNRFTLGNYIAVFTSRGFWVSLGTTVVYTIATTAGSIVLGLIAALAFRSRFRGRGPLRALMLLPYVAPVVAAAFVWQVMLHPQFGIVNAVGTRLLGWEYPINFLGTRPLALLTVIAFEIWRYFPFAFMFLAAALTGLNRELEEAAAVDGATPVQTFWYVILRALLPTIAILSLLRLVMTFNKFDDIYLLTGGAAGTQVAAVRVYDQLVGSSDIGAASANAVVLAVFLAVGLVIFLRASRRNERQP</sequence>
<keyword evidence="10" id="KW-1185">Reference proteome</keyword>
<comment type="similarity">
    <text evidence="7">Belongs to the binding-protein-dependent transport system permease family.</text>
</comment>
<proteinExistence type="inferred from homology"/>
<dbReference type="PROSITE" id="PS50928">
    <property type="entry name" value="ABC_TM1"/>
    <property type="match status" value="1"/>
</dbReference>
<feature type="domain" description="ABC transmembrane type-1" evidence="8">
    <location>
        <begin position="87"/>
        <end position="299"/>
    </location>
</feature>
<dbReference type="GO" id="GO:0005886">
    <property type="term" value="C:plasma membrane"/>
    <property type="evidence" value="ECO:0007669"/>
    <property type="project" value="UniProtKB-SubCell"/>
</dbReference>
<organism evidence="9 10">
    <name type="scientific">Naumannella cuiyingiana</name>
    <dbReference type="NCBI Taxonomy" id="1347891"/>
    <lineage>
        <taxon>Bacteria</taxon>
        <taxon>Bacillati</taxon>
        <taxon>Actinomycetota</taxon>
        <taxon>Actinomycetes</taxon>
        <taxon>Propionibacteriales</taxon>
        <taxon>Propionibacteriaceae</taxon>
        <taxon>Naumannella</taxon>
    </lineage>
</organism>
<keyword evidence="5 7" id="KW-1133">Transmembrane helix</keyword>
<dbReference type="RefSeq" id="WP_179445282.1">
    <property type="nucleotide sequence ID" value="NZ_JACBZS010000001.1"/>
</dbReference>
<evidence type="ECO:0000256" key="5">
    <source>
        <dbReference type="ARBA" id="ARBA00022989"/>
    </source>
</evidence>
<dbReference type="InterPro" id="IPR035906">
    <property type="entry name" value="MetI-like_sf"/>
</dbReference>
<dbReference type="Pfam" id="PF00528">
    <property type="entry name" value="BPD_transp_1"/>
    <property type="match status" value="1"/>
</dbReference>
<keyword evidence="4 7" id="KW-0812">Transmembrane</keyword>
<feature type="transmembrane region" description="Helical" evidence="7">
    <location>
        <begin position="25"/>
        <end position="46"/>
    </location>
</feature>
<comment type="subcellular location">
    <subcellularLocation>
        <location evidence="1 7">Cell membrane</location>
        <topology evidence="1 7">Multi-pass membrane protein</topology>
    </subcellularLocation>
</comment>
<dbReference type="GO" id="GO:0055085">
    <property type="term" value="P:transmembrane transport"/>
    <property type="evidence" value="ECO:0007669"/>
    <property type="project" value="InterPro"/>
</dbReference>
<dbReference type="PANTHER" id="PTHR43227:SF8">
    <property type="entry name" value="DIACETYLCHITOBIOSE UPTAKE SYSTEM PERMEASE PROTEIN DASB"/>
    <property type="match status" value="1"/>
</dbReference>